<evidence type="ECO:0000313" key="7">
    <source>
        <dbReference type="EMBL" id="KAL3527401.1"/>
    </source>
</evidence>
<evidence type="ECO:0000256" key="2">
    <source>
        <dbReference type="ARBA" id="ARBA00022606"/>
    </source>
</evidence>
<feature type="domain" description="PAS" evidence="6">
    <location>
        <begin position="7"/>
        <end position="78"/>
    </location>
</feature>
<feature type="region of interest" description="Disordered" evidence="5">
    <location>
        <begin position="69"/>
        <end position="93"/>
    </location>
</feature>
<name>A0ABD3A6L3_9GENT</name>
<organism evidence="7 8">
    <name type="scientific">Cinchona calisaya</name>
    <dbReference type="NCBI Taxonomy" id="153742"/>
    <lineage>
        <taxon>Eukaryota</taxon>
        <taxon>Viridiplantae</taxon>
        <taxon>Streptophyta</taxon>
        <taxon>Embryophyta</taxon>
        <taxon>Tracheophyta</taxon>
        <taxon>Spermatophyta</taxon>
        <taxon>Magnoliopsida</taxon>
        <taxon>eudicotyledons</taxon>
        <taxon>Gunneridae</taxon>
        <taxon>Pentapetalae</taxon>
        <taxon>asterids</taxon>
        <taxon>lamiids</taxon>
        <taxon>Gentianales</taxon>
        <taxon>Rubiaceae</taxon>
        <taxon>Cinchonoideae</taxon>
        <taxon>Cinchoneae</taxon>
        <taxon>Cinchona</taxon>
    </lineage>
</organism>
<protein>
    <recommendedName>
        <fullName evidence="6">PAS domain-containing protein</fullName>
    </recommendedName>
</protein>
<dbReference type="SMART" id="SM00091">
    <property type="entry name" value="PAS"/>
    <property type="match status" value="1"/>
</dbReference>
<keyword evidence="3" id="KW-0157">Chromophore</keyword>
<evidence type="ECO:0000313" key="8">
    <source>
        <dbReference type="Proteomes" id="UP001630127"/>
    </source>
</evidence>
<evidence type="ECO:0000256" key="5">
    <source>
        <dbReference type="SAM" id="MobiDB-lite"/>
    </source>
</evidence>
<keyword evidence="2" id="KW-0716">Sensory transduction</keyword>
<dbReference type="SUPFAM" id="SSF55785">
    <property type="entry name" value="PYP-like sensor domain (PAS domain)"/>
    <property type="match status" value="1"/>
</dbReference>
<accession>A0ABD3A6L3</accession>
<dbReference type="EMBL" id="JBJUIK010000005">
    <property type="protein sequence ID" value="KAL3527401.1"/>
    <property type="molecule type" value="Genomic_DNA"/>
</dbReference>
<gene>
    <name evidence="7" type="ORF">ACH5RR_012057</name>
</gene>
<dbReference type="InterPro" id="IPR035965">
    <property type="entry name" value="PAS-like_dom_sf"/>
</dbReference>
<dbReference type="InterPro" id="IPR001294">
    <property type="entry name" value="Phytochrome"/>
</dbReference>
<dbReference type="NCBIfam" id="TIGR00229">
    <property type="entry name" value="sensory_box"/>
    <property type="match status" value="1"/>
</dbReference>
<dbReference type="GO" id="GO:0009881">
    <property type="term" value="F:photoreceptor activity"/>
    <property type="evidence" value="ECO:0007669"/>
    <property type="project" value="UniProtKB-KW"/>
</dbReference>
<keyword evidence="8" id="KW-1185">Reference proteome</keyword>
<comment type="caution">
    <text evidence="7">The sequence shown here is derived from an EMBL/GenBank/DDBJ whole genome shotgun (WGS) entry which is preliminary data.</text>
</comment>
<reference evidence="7 8" key="1">
    <citation type="submission" date="2024-11" db="EMBL/GenBank/DDBJ databases">
        <title>A near-complete genome assembly of Cinchona calisaya.</title>
        <authorList>
            <person name="Lian D.C."/>
            <person name="Zhao X.W."/>
            <person name="Wei L."/>
        </authorList>
    </citation>
    <scope>NUCLEOTIDE SEQUENCE [LARGE SCALE GENOMIC DNA]</scope>
    <source>
        <tissue evidence="7">Nenye</tissue>
    </source>
</reference>
<dbReference type="AlphaFoldDB" id="A0ABD3A6L3"/>
<dbReference type="Pfam" id="PF00989">
    <property type="entry name" value="PAS"/>
    <property type="match status" value="1"/>
</dbReference>
<evidence type="ECO:0000256" key="3">
    <source>
        <dbReference type="ARBA" id="ARBA00022991"/>
    </source>
</evidence>
<keyword evidence="1" id="KW-0600">Photoreceptor protein</keyword>
<evidence type="ECO:0000256" key="4">
    <source>
        <dbReference type="ARBA" id="ARBA00023170"/>
    </source>
</evidence>
<sequence length="93" mass="9957">MDELSSVATEMVRLIETTIAPIFAVDVQGRINGWNANIAELIGLPVEEAIGKSLVRDLINKESAETTEKLPRHVLKGKAGTSSDEAGISIDDP</sequence>
<evidence type="ECO:0000259" key="6">
    <source>
        <dbReference type="PROSITE" id="PS50112"/>
    </source>
</evidence>
<dbReference type="InterPro" id="IPR013767">
    <property type="entry name" value="PAS_fold"/>
</dbReference>
<dbReference type="Gene3D" id="3.30.450.20">
    <property type="entry name" value="PAS domain"/>
    <property type="match status" value="1"/>
</dbReference>
<keyword evidence="4" id="KW-0675">Receptor</keyword>
<evidence type="ECO:0000256" key="1">
    <source>
        <dbReference type="ARBA" id="ARBA00022543"/>
    </source>
</evidence>
<dbReference type="PROSITE" id="PS50112">
    <property type="entry name" value="PAS"/>
    <property type="match status" value="1"/>
</dbReference>
<dbReference type="PRINTS" id="PR01033">
    <property type="entry name" value="PHYTOCHROME"/>
</dbReference>
<proteinExistence type="predicted"/>
<dbReference type="InterPro" id="IPR000014">
    <property type="entry name" value="PAS"/>
</dbReference>
<dbReference type="CDD" id="cd00130">
    <property type="entry name" value="PAS"/>
    <property type="match status" value="1"/>
</dbReference>
<dbReference type="Proteomes" id="UP001630127">
    <property type="component" value="Unassembled WGS sequence"/>
</dbReference>